<evidence type="ECO:0000313" key="1">
    <source>
        <dbReference type="EMBL" id="SDC76813.1"/>
    </source>
</evidence>
<dbReference type="Proteomes" id="UP000199322">
    <property type="component" value="Unassembled WGS sequence"/>
</dbReference>
<accession>A0A1G6P9L0</accession>
<sequence length="153" mass="18662">MSKEFVYMVKRKKYKISHVDMLLWKFPSEFELKKQLFRLSKDKKIKYKKVKSTRSFQYFVLIDKGFYNKILFNIRYDFLIPVQTLFPHFLKGKNPGRYVVKTPFCSYEVLKDVDFITSLKPVEEDEDINILKEDLDDYMNKHFGREENDFIRI</sequence>
<name>A0A1G6P9L0_9BACT</name>
<keyword evidence="3" id="KW-1185">Reference proteome</keyword>
<proteinExistence type="predicted"/>
<reference evidence="2 4" key="2">
    <citation type="submission" date="2019-04" db="EMBL/GenBank/DDBJ databases">
        <title>Draft genome sequence data and analysis of a Fermenting Bacterium, Geotoga petraea strain HO-Geo1, isolated from heavy-oil petroleum reservoir in Russia.</title>
        <authorList>
            <person name="Grouzdev D.S."/>
            <person name="Semenova E.M."/>
            <person name="Sokolova D.S."/>
            <person name="Tourova T.P."/>
            <person name="Poltaraus A.B."/>
            <person name="Nazina T.N."/>
        </authorList>
    </citation>
    <scope>NUCLEOTIDE SEQUENCE [LARGE SCALE GENOMIC DNA]</scope>
    <source>
        <strain evidence="2 4">HO-Geo1</strain>
    </source>
</reference>
<evidence type="ECO:0000313" key="3">
    <source>
        <dbReference type="Proteomes" id="UP000199322"/>
    </source>
</evidence>
<evidence type="ECO:0000313" key="4">
    <source>
        <dbReference type="Proteomes" id="UP000297288"/>
    </source>
</evidence>
<dbReference type="EMBL" id="SRME01000003">
    <property type="protein sequence ID" value="TGG87950.1"/>
    <property type="molecule type" value="Genomic_DNA"/>
</dbReference>
<reference evidence="1 3" key="1">
    <citation type="submission" date="2016-10" db="EMBL/GenBank/DDBJ databases">
        <authorList>
            <person name="de Groot N.N."/>
        </authorList>
    </citation>
    <scope>NUCLEOTIDE SEQUENCE [LARGE SCALE GENOMIC DNA]</scope>
    <source>
        <strain evidence="1 3">WG14</strain>
    </source>
</reference>
<dbReference type="EMBL" id="FMYV01000007">
    <property type="protein sequence ID" value="SDC76813.1"/>
    <property type="molecule type" value="Genomic_DNA"/>
</dbReference>
<organism evidence="1 3">
    <name type="scientific">Geotoga petraea</name>
    <dbReference type="NCBI Taxonomy" id="28234"/>
    <lineage>
        <taxon>Bacteria</taxon>
        <taxon>Thermotogati</taxon>
        <taxon>Thermotogota</taxon>
        <taxon>Thermotogae</taxon>
        <taxon>Petrotogales</taxon>
        <taxon>Petrotogaceae</taxon>
        <taxon>Geotoga</taxon>
    </lineage>
</organism>
<dbReference type="STRING" id="28234.SAMN04488588_1768"/>
<dbReference type="Proteomes" id="UP000297288">
    <property type="component" value="Unassembled WGS sequence"/>
</dbReference>
<dbReference type="RefSeq" id="WP_091404936.1">
    <property type="nucleotide sequence ID" value="NZ_LTDH01000007.1"/>
</dbReference>
<gene>
    <name evidence="2" type="ORF">E4650_06305</name>
    <name evidence="1" type="ORF">SAMN04488588_1768</name>
</gene>
<evidence type="ECO:0000313" key="2">
    <source>
        <dbReference type="EMBL" id="TGG87950.1"/>
    </source>
</evidence>
<dbReference type="AlphaFoldDB" id="A0A1G6P9L0"/>
<protein>
    <submittedName>
        <fullName evidence="1">Uncharacterized protein</fullName>
    </submittedName>
</protein>